<evidence type="ECO:0000313" key="2">
    <source>
        <dbReference type="Proteomes" id="UP000570678"/>
    </source>
</evidence>
<dbReference type="EMBL" id="JAAXOT010000002">
    <property type="protein sequence ID" value="NKY55545.1"/>
    <property type="molecule type" value="Genomic_DNA"/>
</dbReference>
<dbReference type="InterPro" id="IPR009959">
    <property type="entry name" value="Cyclase_SnoaL-like"/>
</dbReference>
<organism evidence="1 2">
    <name type="scientific">Nocardia flavorosea</name>
    <dbReference type="NCBI Taxonomy" id="53429"/>
    <lineage>
        <taxon>Bacteria</taxon>
        <taxon>Bacillati</taxon>
        <taxon>Actinomycetota</taxon>
        <taxon>Actinomycetes</taxon>
        <taxon>Mycobacteriales</taxon>
        <taxon>Nocardiaceae</taxon>
        <taxon>Nocardia</taxon>
    </lineage>
</organism>
<dbReference type="PANTHER" id="PTHR38436">
    <property type="entry name" value="POLYKETIDE CYCLASE SNOAL-LIKE DOMAIN"/>
    <property type="match status" value="1"/>
</dbReference>
<dbReference type="Gene3D" id="3.10.450.50">
    <property type="match status" value="1"/>
</dbReference>
<name>A0A846YAJ2_9NOCA</name>
<dbReference type="SUPFAM" id="SSF54427">
    <property type="entry name" value="NTF2-like"/>
    <property type="match status" value="1"/>
</dbReference>
<keyword evidence="2" id="KW-1185">Reference proteome</keyword>
<dbReference type="GO" id="GO:0030638">
    <property type="term" value="P:polyketide metabolic process"/>
    <property type="evidence" value="ECO:0007669"/>
    <property type="project" value="InterPro"/>
</dbReference>
<accession>A0A846YAJ2</accession>
<dbReference type="InterPro" id="IPR032710">
    <property type="entry name" value="NTF2-like_dom_sf"/>
</dbReference>
<reference evidence="1 2" key="1">
    <citation type="submission" date="2020-04" db="EMBL/GenBank/DDBJ databases">
        <title>MicrobeNet Type strains.</title>
        <authorList>
            <person name="Nicholson A.C."/>
        </authorList>
    </citation>
    <scope>NUCLEOTIDE SEQUENCE [LARGE SCALE GENOMIC DNA]</scope>
    <source>
        <strain evidence="1 2">JCM 3332</strain>
    </source>
</reference>
<protein>
    <submittedName>
        <fullName evidence="1">Ester cyclase</fullName>
    </submittedName>
</protein>
<comment type="caution">
    <text evidence="1">The sequence shown here is derived from an EMBL/GenBank/DDBJ whole genome shotgun (WGS) entry which is preliminary data.</text>
</comment>
<dbReference type="RefSeq" id="WP_062973766.1">
    <property type="nucleotide sequence ID" value="NZ_JAAXOT010000002.1"/>
</dbReference>
<proteinExistence type="predicted"/>
<evidence type="ECO:0000313" key="1">
    <source>
        <dbReference type="EMBL" id="NKY55545.1"/>
    </source>
</evidence>
<sequence>MDNDAMRTLYRKWLPGLWSSEPEEMPALAEEIFTPDAVGHWGDGRDQLGPKAIAAMVQETFTMFDDVSVTLLAGPIVDGDWIAARWEFAGRYLGGVAGIGAAAGTRVRYPGMDLFRVAGDRLAEYWPHGADLSLMQQLDALG</sequence>
<dbReference type="PANTHER" id="PTHR38436:SF1">
    <property type="entry name" value="ESTER CYCLASE"/>
    <property type="match status" value="1"/>
</dbReference>
<gene>
    <name evidence="1" type="ORF">HGA15_05080</name>
</gene>
<dbReference type="AlphaFoldDB" id="A0A846YAJ2"/>
<dbReference type="Proteomes" id="UP000570678">
    <property type="component" value="Unassembled WGS sequence"/>
</dbReference>
<dbReference type="Pfam" id="PF07366">
    <property type="entry name" value="SnoaL"/>
    <property type="match status" value="1"/>
</dbReference>